<protein>
    <recommendedName>
        <fullName evidence="6">Very short patch repair endonuclease</fullName>
        <ecNumber evidence="6">3.1.-.-</ecNumber>
    </recommendedName>
</protein>
<dbReference type="PIRSF" id="PIRSF018267">
    <property type="entry name" value="VSR_endonuc"/>
    <property type="match status" value="1"/>
</dbReference>
<dbReference type="GO" id="GO:0016787">
    <property type="term" value="F:hydrolase activity"/>
    <property type="evidence" value="ECO:0007669"/>
    <property type="project" value="UniProtKB-KW"/>
</dbReference>
<organism evidence="7 8">
    <name type="scientific">Pedobacter hartonius</name>
    <dbReference type="NCBI Taxonomy" id="425514"/>
    <lineage>
        <taxon>Bacteria</taxon>
        <taxon>Pseudomonadati</taxon>
        <taxon>Bacteroidota</taxon>
        <taxon>Sphingobacteriia</taxon>
        <taxon>Sphingobacteriales</taxon>
        <taxon>Sphingobacteriaceae</taxon>
        <taxon>Pedobacter</taxon>
    </lineage>
</organism>
<evidence type="ECO:0000313" key="7">
    <source>
        <dbReference type="EMBL" id="SEB20584.1"/>
    </source>
</evidence>
<dbReference type="InterPro" id="IPR011335">
    <property type="entry name" value="Restrct_endonuc-II-like"/>
</dbReference>
<dbReference type="STRING" id="425514.SAMN05443550_1177"/>
<evidence type="ECO:0000256" key="3">
    <source>
        <dbReference type="ARBA" id="ARBA00022763"/>
    </source>
</evidence>
<dbReference type="AlphaFoldDB" id="A0A1H4HFK0"/>
<keyword evidence="1 6" id="KW-0540">Nuclease</keyword>
<dbReference type="Gene3D" id="3.40.960.10">
    <property type="entry name" value="VSR Endonuclease"/>
    <property type="match status" value="1"/>
</dbReference>
<dbReference type="GO" id="GO:0006298">
    <property type="term" value="P:mismatch repair"/>
    <property type="evidence" value="ECO:0007669"/>
    <property type="project" value="UniProtKB-UniRule"/>
</dbReference>
<evidence type="ECO:0000256" key="6">
    <source>
        <dbReference type="PIRNR" id="PIRNR018267"/>
    </source>
</evidence>
<dbReference type="CDD" id="cd00221">
    <property type="entry name" value="Vsr"/>
    <property type="match status" value="1"/>
</dbReference>
<name>A0A1H4HFK0_9SPHI</name>
<reference evidence="7 8" key="1">
    <citation type="submission" date="2016-10" db="EMBL/GenBank/DDBJ databases">
        <authorList>
            <person name="de Groot N.N."/>
        </authorList>
    </citation>
    <scope>NUCLEOTIDE SEQUENCE [LARGE SCALE GENOMIC DNA]</scope>
    <source>
        <strain evidence="7 8">DSM 19033</strain>
    </source>
</reference>
<keyword evidence="8" id="KW-1185">Reference proteome</keyword>
<evidence type="ECO:0000256" key="4">
    <source>
        <dbReference type="ARBA" id="ARBA00022801"/>
    </source>
</evidence>
<dbReference type="Proteomes" id="UP000198850">
    <property type="component" value="Unassembled WGS sequence"/>
</dbReference>
<evidence type="ECO:0000256" key="2">
    <source>
        <dbReference type="ARBA" id="ARBA00022759"/>
    </source>
</evidence>
<dbReference type="InterPro" id="IPR004603">
    <property type="entry name" value="DNA_mismatch_endonuc_vsr"/>
</dbReference>
<evidence type="ECO:0000313" key="8">
    <source>
        <dbReference type="Proteomes" id="UP000198850"/>
    </source>
</evidence>
<dbReference type="EC" id="3.1.-.-" evidence="6"/>
<keyword evidence="3 6" id="KW-0227">DNA damage</keyword>
<comment type="similarity">
    <text evidence="6">Belongs to the vsr family.</text>
</comment>
<accession>A0A1H4HFK0</accession>
<dbReference type="GO" id="GO:0004519">
    <property type="term" value="F:endonuclease activity"/>
    <property type="evidence" value="ECO:0007669"/>
    <property type="project" value="UniProtKB-KW"/>
</dbReference>
<comment type="function">
    <text evidence="6">May nick specific sequences that contain T:G mispairs resulting from m5C-deamination.</text>
</comment>
<evidence type="ECO:0000256" key="1">
    <source>
        <dbReference type="ARBA" id="ARBA00022722"/>
    </source>
</evidence>
<dbReference type="EMBL" id="FNRA01000017">
    <property type="protein sequence ID" value="SEB20584.1"/>
    <property type="molecule type" value="Genomic_DNA"/>
</dbReference>
<proteinExistence type="inferred from homology"/>
<gene>
    <name evidence="7" type="ORF">SAMN05443550_1177</name>
</gene>
<evidence type="ECO:0000256" key="5">
    <source>
        <dbReference type="ARBA" id="ARBA00023204"/>
    </source>
</evidence>
<keyword evidence="4 6" id="KW-0378">Hydrolase</keyword>
<dbReference type="SUPFAM" id="SSF52980">
    <property type="entry name" value="Restriction endonuclease-like"/>
    <property type="match status" value="1"/>
</dbReference>
<dbReference type="Pfam" id="PF03852">
    <property type="entry name" value="Vsr"/>
    <property type="match status" value="1"/>
</dbReference>
<sequence length="139" mass="16707">MHSKEVRSYNMSKIRSKDTKPELLVRKYLHKHGFRFRLHVKNLAGKPDIVLPKYRTIIFVHGCFWHGHEGCKYYVIPKSRTEWWRNKIFGNKMRDALHHNDLEMKGWSIIDVWECDLKKDKIHETLSALMARILSWGFT</sequence>
<dbReference type="NCBIfam" id="TIGR00632">
    <property type="entry name" value="vsr"/>
    <property type="match status" value="1"/>
</dbReference>
<dbReference type="RefSeq" id="WP_245735409.1">
    <property type="nucleotide sequence ID" value="NZ_FNRA01000017.1"/>
</dbReference>
<keyword evidence="5 6" id="KW-0234">DNA repair</keyword>
<keyword evidence="2 6" id="KW-0255">Endonuclease</keyword>